<evidence type="ECO:0000313" key="3">
    <source>
        <dbReference type="EMBL" id="OGY17059.1"/>
    </source>
</evidence>
<dbReference type="SUPFAM" id="SSF63817">
    <property type="entry name" value="Sortase"/>
    <property type="match status" value="1"/>
</dbReference>
<protein>
    <recommendedName>
        <fullName evidence="5">Sortase</fullName>
    </recommendedName>
</protein>
<dbReference type="Pfam" id="PF04203">
    <property type="entry name" value="Sortase"/>
    <property type="match status" value="1"/>
</dbReference>
<dbReference type="InterPro" id="IPR023365">
    <property type="entry name" value="Sortase_dom-sf"/>
</dbReference>
<evidence type="ECO:0000256" key="2">
    <source>
        <dbReference type="SAM" id="Phobius"/>
    </source>
</evidence>
<dbReference type="AlphaFoldDB" id="A0A1G1VNT7"/>
<dbReference type="InterPro" id="IPR005754">
    <property type="entry name" value="Sortase"/>
</dbReference>
<keyword evidence="2" id="KW-1133">Transmembrane helix</keyword>
<keyword evidence="2" id="KW-0812">Transmembrane</keyword>
<reference evidence="3 4" key="1">
    <citation type="journal article" date="2016" name="Nat. Commun.">
        <title>Thousands of microbial genomes shed light on interconnected biogeochemical processes in an aquifer system.</title>
        <authorList>
            <person name="Anantharaman K."/>
            <person name="Brown C.T."/>
            <person name="Hug L.A."/>
            <person name="Sharon I."/>
            <person name="Castelle C.J."/>
            <person name="Probst A.J."/>
            <person name="Thomas B.C."/>
            <person name="Singh A."/>
            <person name="Wilkins M.J."/>
            <person name="Karaoz U."/>
            <person name="Brodie E.L."/>
            <person name="Williams K.H."/>
            <person name="Hubbard S.S."/>
            <person name="Banfield J.F."/>
        </authorList>
    </citation>
    <scope>NUCLEOTIDE SEQUENCE [LARGE SCALE GENOMIC DNA]</scope>
</reference>
<dbReference type="EMBL" id="MHCH01000034">
    <property type="protein sequence ID" value="OGY17059.1"/>
    <property type="molecule type" value="Genomic_DNA"/>
</dbReference>
<sequence length="220" mass="24831">MKLYLKAVVKNQLARPRLRWLPAILVGVGALVVVWVTLPIVTYEVISAPQLKETGWASPQVKGAEPDFTQVSSWFPAAPPQENRLSKITHYTVDIPKLKIKNAVVAIGGEDLKESLIQYGGTANPGELGVPVIFGHSILRQFYNPSETNQQRYMSIFSTIMTLEAGDEIDVNYDGIRYKYVVRKKYQVEPEDIDILTQRYDQKLLRLITCVPEGTYLHRG</sequence>
<organism evidence="3 4">
    <name type="scientific">Candidatus Chisholmbacteria bacterium RIFCSPHIGHO2_01_FULL_48_12</name>
    <dbReference type="NCBI Taxonomy" id="1797589"/>
    <lineage>
        <taxon>Bacteria</taxon>
        <taxon>Candidatus Chisholmiibacteriota</taxon>
    </lineage>
</organism>
<gene>
    <name evidence="3" type="ORF">A2784_04750</name>
</gene>
<feature type="transmembrane region" description="Helical" evidence="2">
    <location>
        <begin position="20"/>
        <end position="41"/>
    </location>
</feature>
<proteinExistence type="predicted"/>
<dbReference type="Gene3D" id="2.40.260.10">
    <property type="entry name" value="Sortase"/>
    <property type="match status" value="1"/>
</dbReference>
<keyword evidence="2" id="KW-0472">Membrane</keyword>
<dbReference type="Proteomes" id="UP000177324">
    <property type="component" value="Unassembled WGS sequence"/>
</dbReference>
<evidence type="ECO:0000313" key="4">
    <source>
        <dbReference type="Proteomes" id="UP000177324"/>
    </source>
</evidence>
<dbReference type="STRING" id="1797589.A2784_04750"/>
<accession>A0A1G1VNT7</accession>
<keyword evidence="1" id="KW-0378">Hydrolase</keyword>
<evidence type="ECO:0000256" key="1">
    <source>
        <dbReference type="ARBA" id="ARBA00022801"/>
    </source>
</evidence>
<feature type="non-terminal residue" evidence="3">
    <location>
        <position position="220"/>
    </location>
</feature>
<evidence type="ECO:0008006" key="5">
    <source>
        <dbReference type="Google" id="ProtNLM"/>
    </source>
</evidence>
<comment type="caution">
    <text evidence="3">The sequence shown here is derived from an EMBL/GenBank/DDBJ whole genome shotgun (WGS) entry which is preliminary data.</text>
</comment>
<dbReference type="GO" id="GO:0016787">
    <property type="term" value="F:hydrolase activity"/>
    <property type="evidence" value="ECO:0007669"/>
    <property type="project" value="UniProtKB-KW"/>
</dbReference>
<name>A0A1G1VNT7_9BACT</name>